<comment type="caution">
    <text evidence="2">The sequence shown here is derived from an EMBL/GenBank/DDBJ whole genome shotgun (WGS) entry which is preliminary data.</text>
</comment>
<dbReference type="Pfam" id="PF02985">
    <property type="entry name" value="HEAT"/>
    <property type="match status" value="1"/>
</dbReference>
<dbReference type="EMBL" id="BLAE01000008">
    <property type="protein sequence ID" value="GES07979.1"/>
    <property type="molecule type" value="Genomic_DNA"/>
</dbReference>
<evidence type="ECO:0000313" key="2">
    <source>
        <dbReference type="EMBL" id="GES07979.1"/>
    </source>
</evidence>
<dbReference type="InterPro" id="IPR011989">
    <property type="entry name" value="ARM-like"/>
</dbReference>
<dbReference type="InterPro" id="IPR016024">
    <property type="entry name" value="ARM-type_fold"/>
</dbReference>
<gene>
    <name evidence="2" type="ORF">Amac_015740</name>
</gene>
<dbReference type="Gene3D" id="1.25.10.10">
    <property type="entry name" value="Leucine-rich Repeat Variant"/>
    <property type="match status" value="1"/>
</dbReference>
<organism evidence="2 3">
    <name type="scientific">Acrocarpospora macrocephala</name>
    <dbReference type="NCBI Taxonomy" id="150177"/>
    <lineage>
        <taxon>Bacteria</taxon>
        <taxon>Bacillati</taxon>
        <taxon>Actinomycetota</taxon>
        <taxon>Actinomycetes</taxon>
        <taxon>Streptosporangiales</taxon>
        <taxon>Streptosporangiaceae</taxon>
        <taxon>Acrocarpospora</taxon>
    </lineage>
</organism>
<dbReference type="SUPFAM" id="SSF48371">
    <property type="entry name" value="ARM repeat"/>
    <property type="match status" value="1"/>
</dbReference>
<evidence type="ECO:0008006" key="4">
    <source>
        <dbReference type="Google" id="ProtNLM"/>
    </source>
</evidence>
<name>A0A5M3WIB8_9ACTN</name>
<keyword evidence="1" id="KW-0677">Repeat</keyword>
<reference evidence="2 3" key="1">
    <citation type="submission" date="2019-10" db="EMBL/GenBank/DDBJ databases">
        <title>Whole genome shotgun sequence of Acrocarpospora macrocephala NBRC 16266.</title>
        <authorList>
            <person name="Ichikawa N."/>
            <person name="Kimura A."/>
            <person name="Kitahashi Y."/>
            <person name="Komaki H."/>
            <person name="Oguchi A."/>
        </authorList>
    </citation>
    <scope>NUCLEOTIDE SEQUENCE [LARGE SCALE GENOMIC DNA]</scope>
    <source>
        <strain evidence="2 3">NBRC 16266</strain>
    </source>
</reference>
<protein>
    <recommendedName>
        <fullName evidence="4">AAA+ ATPase domain-containing protein</fullName>
    </recommendedName>
</protein>
<dbReference type="InterPro" id="IPR027417">
    <property type="entry name" value="P-loop_NTPase"/>
</dbReference>
<evidence type="ECO:0000313" key="3">
    <source>
        <dbReference type="Proteomes" id="UP000331127"/>
    </source>
</evidence>
<evidence type="ECO:0000256" key="1">
    <source>
        <dbReference type="ARBA" id="ARBA00022737"/>
    </source>
</evidence>
<proteinExistence type="predicted"/>
<dbReference type="Proteomes" id="UP000331127">
    <property type="component" value="Unassembled WGS sequence"/>
</dbReference>
<accession>A0A5M3WIB8</accession>
<dbReference type="Gene3D" id="3.40.50.300">
    <property type="entry name" value="P-loop containing nucleotide triphosphate hydrolases"/>
    <property type="match status" value="1"/>
</dbReference>
<dbReference type="SUPFAM" id="SSF52540">
    <property type="entry name" value="P-loop containing nucleoside triphosphate hydrolases"/>
    <property type="match status" value="1"/>
</dbReference>
<dbReference type="InterPro" id="IPR000357">
    <property type="entry name" value="HEAT"/>
</dbReference>
<keyword evidence="3" id="KW-1185">Reference proteome</keyword>
<sequence>MPLPGGAADKLGNRYEDWWTALRAADLLRGRAFNMRFEPLGPAGSGIEFEVEGPDGVWREQVKDARASGPWTLARLKPVLAAVSGHLAEGKNVRLVLSTGSDELHELTYRARAAESLAEFEGVLTKTQQPVFGSYTDGWSVSKEIGWRYLQLIHVEHHPSESLRRIVSVTFETLVEGDPETAVDVLHGFFVDHIHQRVTGPQIWQHLAAKGIRRRLLAGDSNTLTALAATAERFSRRIKQAVPSFGLVSRSHAAHLRILLESQHGPQVVICESSAGMGKSTVAAEVLSMLTAAGWTSAAVRMDSVEVSTQTAAALGRHMNLAESPAILLAGVANGGPGILVIDQLDAVSHYSGRMSEAYESVADVLEQLLTAPNIKVLLVARTVDIEKDPRLVALTRETRVTRFPLEKLDEQAVRAILSNGVINPSNLTKSTVELLTVPLHLSVFSRLAPANRATAYSTLQDLYEQYTSERRMDVARRVSGLDWVGITNALIDHMNSRETLTAPAEILHSIPPEQVEALVSDGVLVRDGHRIGFFHESYFDFLFAQAFVTSRRDLHRFLIESGQLLFRRAQTRQILEYLHARDPELFGVTAAQLISSKEIRSHLKDVVVSVLRQIQPSTEDWLAIEAIAWSESRMAPKVRGLLAHPAWFDAADHGGRWERWLADPQTVDLAFQQLVYAGRQRGGRVEQLVRPYVGVDFGWRGRLSALLAWSLTEDLADLAVDLVAGGHVDGVRGPIAINSDFWSLLYEIAGSAPAAAVRIMGAFLRRNLEIAQATGSDDPFESGRLSDHSQTAHTVISQGAAGAPHSFVSEVLPFVIEVARATARPSTTDPFPCGRWAYMAIGSKTTAATLYAGLDQALRTLATSDPLMTENALSQLADAPIQELQILAAGIYSTINQPDRAMQWLLSDTGNLNLGWPGNRWASRQVIEAASPGCTDDMIRRLSDTLLVHYPAWELQRQRGEYSTWGWSQYELLSAIAPPRRDGQVRRRVAGWERKFPGPISGRPSPTVVIGTVRSPISEDAASHMTDEQWRRALIKYTRARHERRIGVGGAYELAQVLARRAESDPERFFALALTLDSELSDYLMAILDKTAPLLDEERLAVLILRAFQLVGSPASETICRAIQAAPSRVHPVLIDVLDRIARDPHPESDTALEREDAEAILTAGMNSTRGQAGLALAALLFQGDRHLVAATPIITSLATDSVLAVRACAAEAVRAMMHHDKDTALDLAEQLLSHPDVRVHNTITTNRLLIEALIRAPERFGAELARALHGPAPVAHEAGGVWAIASVRGILSPELPTVVHALPTTARQGAAAAFATQPSYAVQPLIELLDDPDDVVRTAALAALGGIAGLNENDANTLITAALGNPAFSAGVQDLVTALDGHPGILPKTTIDVCARVVELAGNEIGDIRTSNAATGFHLVSLVTRLYRQGTLDVRRRCLDIIDALSEAGAIGLTEALETEPRDLG</sequence>
<dbReference type="RefSeq" id="WP_218040925.1">
    <property type="nucleotide sequence ID" value="NZ_BAAAHL010000012.1"/>
</dbReference>